<dbReference type="SUPFAM" id="SSF52540">
    <property type="entry name" value="P-loop containing nucleoside triphosphate hydrolases"/>
    <property type="match status" value="1"/>
</dbReference>
<keyword evidence="8" id="KW-0238">DNA-binding</keyword>
<keyword evidence="2" id="KW-0547">Nucleotide-binding</keyword>
<protein>
    <submittedName>
        <fullName evidence="12">Exodeoxyribonuclease V subunit beta</fullName>
    </submittedName>
</protein>
<proteinExistence type="predicted"/>
<keyword evidence="9" id="KW-0234">DNA repair</keyword>
<evidence type="ECO:0000256" key="2">
    <source>
        <dbReference type="ARBA" id="ARBA00022741"/>
    </source>
</evidence>
<dbReference type="CDD" id="cd22352">
    <property type="entry name" value="RecB_C-like"/>
    <property type="match status" value="1"/>
</dbReference>
<evidence type="ECO:0000256" key="9">
    <source>
        <dbReference type="ARBA" id="ARBA00023204"/>
    </source>
</evidence>
<dbReference type="GO" id="GO:0004386">
    <property type="term" value="F:helicase activity"/>
    <property type="evidence" value="ECO:0007669"/>
    <property type="project" value="UniProtKB-KW"/>
</dbReference>
<dbReference type="GO" id="GO:0004527">
    <property type="term" value="F:exonuclease activity"/>
    <property type="evidence" value="ECO:0007669"/>
    <property type="project" value="UniProtKB-KW"/>
</dbReference>
<keyword evidence="1" id="KW-0540">Nuclease</keyword>
<feature type="domain" description="UvrD-like helicase C-terminal" evidence="11">
    <location>
        <begin position="105"/>
        <end position="193"/>
    </location>
</feature>
<reference evidence="12 13" key="1">
    <citation type="submission" date="2015-03" db="EMBL/GenBank/DDBJ databases">
        <authorList>
            <person name="Murphy D."/>
        </authorList>
    </citation>
    <scope>NUCLEOTIDE SEQUENCE [LARGE SCALE GENOMIC DNA]</scope>
    <source>
        <strain evidence="12 13">D16</strain>
    </source>
</reference>
<keyword evidence="7" id="KW-0067">ATP-binding</keyword>
<dbReference type="SUPFAM" id="SSF52980">
    <property type="entry name" value="Restriction endonuclease-like"/>
    <property type="match status" value="1"/>
</dbReference>
<keyword evidence="4" id="KW-0378">Hydrolase</keyword>
<dbReference type="InterPro" id="IPR027417">
    <property type="entry name" value="P-loop_NTPase"/>
</dbReference>
<gene>
    <name evidence="12" type="primary">recB_2</name>
    <name evidence="12" type="ORF">BN970_01495</name>
</gene>
<keyword evidence="3" id="KW-0227">DNA damage</keyword>
<evidence type="ECO:0000256" key="6">
    <source>
        <dbReference type="ARBA" id="ARBA00022839"/>
    </source>
</evidence>
<keyword evidence="5" id="KW-0347">Helicase</keyword>
<evidence type="ECO:0000256" key="5">
    <source>
        <dbReference type="ARBA" id="ARBA00022806"/>
    </source>
</evidence>
<evidence type="ECO:0000256" key="1">
    <source>
        <dbReference type="ARBA" id="ARBA00022722"/>
    </source>
</evidence>
<evidence type="ECO:0000313" key="12">
    <source>
        <dbReference type="EMBL" id="CQD07776.1"/>
    </source>
</evidence>
<dbReference type="InterPro" id="IPR011604">
    <property type="entry name" value="PDDEXK-like_dom_sf"/>
</dbReference>
<dbReference type="GO" id="GO:0003677">
    <property type="term" value="F:DNA binding"/>
    <property type="evidence" value="ECO:0007669"/>
    <property type="project" value="UniProtKB-KW"/>
</dbReference>
<dbReference type="Pfam" id="PF13361">
    <property type="entry name" value="UvrD_C"/>
    <property type="match status" value="1"/>
</dbReference>
<sequence length="594" mass="63519">MFFGETAETLAAGGDALTDRVADTLRTWAGHARERGVAAIFEAAQLAGMGKRVLSWQGGERLMTDLAHMTQLLGDTAHREGFGLAALRDWLRTQRSEGGGESERNRRLDSDAAAVQIMTVWVSKGLQFPIVYLPFAFNRYVPEPDLVLFHDEGVRCLQVGGPDPAVTRAGRAEAAADDSRLTYVAMTRAQSQVVAWWAPSNDEPNGGLSRLLRGRGAPARPRCPDDDALARLRAWEAAGGPTLEESVILPAAPVPTHDVPDGLAARHFHRSIDTAWRRTSYSGLLRAAEDDGHAGVSSEPEVVELDDESTDIAVIAAAQGADVPSPMASLPTGAAFGSLVHAVLETADPLAADLPAELLAEVRRHAARWPVEVSAEELAGALLPMHDSPLGPLAPGVTLRQIGLADRLCELDFEFPMAGGDLRGGEFARLADVGALLDAHLPADDPMAGYADRLSTGLLGRQPLRGYLSGSVDVVLRIGGRFVVVDYKTNWLGTGDEPLTAADYGRDRMAEAMLHSDYPLQALLYSVVLHRFLSWRLPNYDPATHLGGVMYLFVRGMCGVQTPVVDGHPAGVFSWKPPAALVIATSALLDQGAA</sequence>
<evidence type="ECO:0000256" key="7">
    <source>
        <dbReference type="ARBA" id="ARBA00022840"/>
    </source>
</evidence>
<dbReference type="Gene3D" id="3.40.50.300">
    <property type="entry name" value="P-loop containing nucleotide triphosphate hydrolases"/>
    <property type="match status" value="1"/>
</dbReference>
<accession>A0A0U1D467</accession>
<evidence type="ECO:0000259" key="11">
    <source>
        <dbReference type="Pfam" id="PF13361"/>
    </source>
</evidence>
<name>A0A0U1D467_9MYCO</name>
<evidence type="ECO:0000256" key="4">
    <source>
        <dbReference type="ARBA" id="ARBA00022801"/>
    </source>
</evidence>
<dbReference type="Proteomes" id="UP000182227">
    <property type="component" value="Unassembled WGS sequence"/>
</dbReference>
<dbReference type="InterPro" id="IPR011335">
    <property type="entry name" value="Restrct_endonuc-II-like"/>
</dbReference>
<dbReference type="AlphaFoldDB" id="A0A0U1D467"/>
<dbReference type="GO" id="GO:0006281">
    <property type="term" value="P:DNA repair"/>
    <property type="evidence" value="ECO:0007669"/>
    <property type="project" value="UniProtKB-KW"/>
</dbReference>
<dbReference type="Gene3D" id="3.90.320.10">
    <property type="match status" value="1"/>
</dbReference>
<dbReference type="Pfam" id="PF12705">
    <property type="entry name" value="PDDEXK_1"/>
    <property type="match status" value="1"/>
</dbReference>
<evidence type="ECO:0000256" key="8">
    <source>
        <dbReference type="ARBA" id="ARBA00023125"/>
    </source>
</evidence>
<dbReference type="GO" id="GO:0005524">
    <property type="term" value="F:ATP binding"/>
    <property type="evidence" value="ECO:0007669"/>
    <property type="project" value="UniProtKB-KW"/>
</dbReference>
<dbReference type="InterPro" id="IPR038726">
    <property type="entry name" value="PDDEXK_AddAB-type"/>
</dbReference>
<dbReference type="EMBL" id="CTEF01000001">
    <property type="protein sequence ID" value="CQD07776.1"/>
    <property type="molecule type" value="Genomic_DNA"/>
</dbReference>
<feature type="domain" description="PD-(D/E)XK endonuclease-like" evidence="10">
    <location>
        <begin position="334"/>
        <end position="532"/>
    </location>
</feature>
<organism evidence="12 13">
    <name type="scientific">Mycolicibacterium conceptionense</name>
    <dbReference type="NCBI Taxonomy" id="451644"/>
    <lineage>
        <taxon>Bacteria</taxon>
        <taxon>Bacillati</taxon>
        <taxon>Actinomycetota</taxon>
        <taxon>Actinomycetes</taxon>
        <taxon>Mycobacteriales</taxon>
        <taxon>Mycobacteriaceae</taxon>
        <taxon>Mycolicibacterium</taxon>
    </lineage>
</organism>
<keyword evidence="6" id="KW-0269">Exonuclease</keyword>
<evidence type="ECO:0000256" key="3">
    <source>
        <dbReference type="ARBA" id="ARBA00022763"/>
    </source>
</evidence>
<dbReference type="Gene3D" id="1.10.486.10">
    <property type="entry name" value="PCRA, domain 4"/>
    <property type="match status" value="1"/>
</dbReference>
<dbReference type="InterPro" id="IPR014017">
    <property type="entry name" value="DNA_helicase_UvrD-like_C"/>
</dbReference>
<evidence type="ECO:0000259" key="10">
    <source>
        <dbReference type="Pfam" id="PF12705"/>
    </source>
</evidence>
<evidence type="ECO:0000313" key="13">
    <source>
        <dbReference type="Proteomes" id="UP000182227"/>
    </source>
</evidence>